<reference evidence="1 2" key="1">
    <citation type="submission" date="2019-04" db="EMBL/GenBank/DDBJ databases">
        <title>Natronomonas sp. F20-122 a newhaloarchaeon isolated from a saline saltern of Isla Bacuta, Huelva, Spain.</title>
        <authorList>
            <person name="Duran-Viseras A."/>
            <person name="Sanchez-Porro C."/>
            <person name="Ventosa A."/>
        </authorList>
    </citation>
    <scope>NUCLEOTIDE SEQUENCE [LARGE SCALE GENOMIC DNA]</scope>
    <source>
        <strain evidence="1 2">F20-122</strain>
    </source>
</reference>
<evidence type="ECO:0000313" key="2">
    <source>
        <dbReference type="Proteomes" id="UP000308037"/>
    </source>
</evidence>
<keyword evidence="2" id="KW-1185">Reference proteome</keyword>
<gene>
    <name evidence="1" type="ORF">DM868_00625</name>
</gene>
<dbReference type="OrthoDB" id="238756at2157"/>
<organism evidence="1 2">
    <name type="scientific">Natronomonas salsuginis</name>
    <dbReference type="NCBI Taxonomy" id="2217661"/>
    <lineage>
        <taxon>Archaea</taxon>
        <taxon>Methanobacteriati</taxon>
        <taxon>Methanobacteriota</taxon>
        <taxon>Stenosarchaea group</taxon>
        <taxon>Halobacteria</taxon>
        <taxon>Halobacteriales</taxon>
        <taxon>Natronomonadaceae</taxon>
        <taxon>Natronomonas</taxon>
    </lineage>
</organism>
<dbReference type="EMBL" id="QKNX01000001">
    <property type="protein sequence ID" value="TKR27631.1"/>
    <property type="molecule type" value="Genomic_DNA"/>
</dbReference>
<proteinExistence type="predicted"/>
<comment type="caution">
    <text evidence="1">The sequence shown here is derived from an EMBL/GenBank/DDBJ whole genome shotgun (WGS) entry which is preliminary data.</text>
</comment>
<protein>
    <submittedName>
        <fullName evidence="1">Uncharacterized protein</fullName>
    </submittedName>
</protein>
<accession>A0A4U5JH50</accession>
<dbReference type="AlphaFoldDB" id="A0A4U5JH50"/>
<sequence>MATQDARSTTLRDFDVDPTLVARGHTPSLYSRERFVRCESCGVTVPYSVTAEGPIRRALKELAAIPCGQYELPDVPVGDHVPTVTPEHPTTGRSVVCESCGRSARLGDNRRRVLKELAAIPCTPRLTGVELVDLVFSPTSFTPPLAELGVERWYGRLGGSHGDDVVRQFRHERFQYTAYVRTKPDGTHAVAVSTSPNAAVEPLDERRFPSTDPNDPAAKRAAATFVTFLSATDPLTAGEFETLHSAYEDAYQNHRERWLADAYADARDAFGDRFGDTPEAFIDAFADSSAEIEEVLRRMVGSGGFSDQPESAFAAEILGHEHEFPGFIDFVAERHGWSPPISGV</sequence>
<evidence type="ECO:0000313" key="1">
    <source>
        <dbReference type="EMBL" id="TKR27631.1"/>
    </source>
</evidence>
<dbReference type="Proteomes" id="UP000308037">
    <property type="component" value="Unassembled WGS sequence"/>
</dbReference>
<name>A0A4U5JH50_9EURY</name>
<dbReference type="RefSeq" id="WP_137274927.1">
    <property type="nucleotide sequence ID" value="NZ_QKNX01000001.1"/>
</dbReference>